<evidence type="ECO:0000256" key="1">
    <source>
        <dbReference type="SAM" id="MobiDB-lite"/>
    </source>
</evidence>
<name>A0A159ZA04_9RHOB</name>
<dbReference type="KEGG" id="daa:AKL17_4392"/>
<dbReference type="EMBL" id="CP012661">
    <property type="protein sequence ID" value="AMY71604.1"/>
    <property type="molecule type" value="Genomic_DNA"/>
</dbReference>
<dbReference type="PATRIC" id="fig|1335048.3.peg.4564"/>
<proteinExistence type="predicted"/>
<dbReference type="GO" id="GO:0016020">
    <property type="term" value="C:membrane"/>
    <property type="evidence" value="ECO:0007669"/>
    <property type="project" value="InterPro"/>
</dbReference>
<dbReference type="AlphaFoldDB" id="A0A159ZA04"/>
<evidence type="ECO:0000313" key="3">
    <source>
        <dbReference type="Proteomes" id="UP000076128"/>
    </source>
</evidence>
<dbReference type="InterPro" id="IPR003688">
    <property type="entry name" value="TraG/VirD4"/>
</dbReference>
<feature type="region of interest" description="Disordered" evidence="1">
    <location>
        <begin position="112"/>
        <end position="142"/>
    </location>
</feature>
<evidence type="ECO:0000313" key="2">
    <source>
        <dbReference type="EMBL" id="AMY71604.1"/>
    </source>
</evidence>
<protein>
    <submittedName>
        <fullName evidence="2">TraG family protein</fullName>
    </submittedName>
</protein>
<keyword evidence="3" id="KW-1185">Reference proteome</keyword>
<sequence length="142" mass="15728">MVLDVKGENFEKTARLRALNGDEVYRFSPFDWANATHRYNPLARIAKAPSFAQRFTEVSILADLFLDKDNKTLDTFSEAGKSIFVAACLLAIQRGTPNLGAVNQIVAGASTRTHNTRPMPTRPKKTFCASFGPTRPQPRRGS</sequence>
<reference evidence="2 3" key="1">
    <citation type="submission" date="2015-09" db="EMBL/GenBank/DDBJ databases">
        <title>Complete genome sequence of Defluviimonas alba cai42t isolated from an oilfield in Xinjiang.</title>
        <authorList>
            <person name="Geng S."/>
            <person name="Pan X."/>
            <person name="Wu X."/>
        </authorList>
    </citation>
    <scope>NUCLEOTIDE SEQUENCE [LARGE SCALE GENOMIC DNA]</scope>
    <source>
        <strain evidence="3">cai42</strain>
    </source>
</reference>
<gene>
    <name evidence="2" type="ORF">AKL17_4392</name>
</gene>
<dbReference type="Pfam" id="PF02534">
    <property type="entry name" value="T4SS-DNA_transf"/>
    <property type="match status" value="1"/>
</dbReference>
<organism evidence="2 3">
    <name type="scientific">Frigidibacter mobilis</name>
    <dbReference type="NCBI Taxonomy" id="1335048"/>
    <lineage>
        <taxon>Bacteria</taxon>
        <taxon>Pseudomonadati</taxon>
        <taxon>Pseudomonadota</taxon>
        <taxon>Alphaproteobacteria</taxon>
        <taxon>Rhodobacterales</taxon>
        <taxon>Paracoccaceae</taxon>
        <taxon>Frigidibacter</taxon>
    </lineage>
</organism>
<accession>A0A159ZA04</accession>
<dbReference type="Proteomes" id="UP000076128">
    <property type="component" value="Chromosome"/>
</dbReference>
<dbReference type="STRING" id="1335048.AKL17_4392"/>